<protein>
    <submittedName>
        <fullName evidence="2">Uncharacterized protein</fullName>
    </submittedName>
</protein>
<sequence length="223" mass="23772">GRSVSGHPATARLCAALRGVGARLRPVHGVAVSGRVGAVAEFRLAAARGRPGRRRTRVRHRRPGRERGQRPHLVGAGRLAPDAGGRAAAPRPGVPDPSRHPRHARADRKRRCDRGHFSGTVHRRTRNRAGTPAGRQTGWSPGDRPRRGAGGGRIQPEVAPLGAAAFLRPQARNAAGDPIRRVRRRHGGDPNHARPRHALHRSSDLGSDQPGPGPDSEGTLLGI</sequence>
<accession>A0A6J4TM86</accession>
<feature type="compositionally biased region" description="Basic residues" evidence="1">
    <location>
        <begin position="100"/>
        <end position="113"/>
    </location>
</feature>
<feature type="non-terminal residue" evidence="2">
    <location>
        <position position="223"/>
    </location>
</feature>
<evidence type="ECO:0000313" key="2">
    <source>
        <dbReference type="EMBL" id="CAA9525958.1"/>
    </source>
</evidence>
<dbReference type="AlphaFoldDB" id="A0A6J4TM86"/>
<evidence type="ECO:0000256" key="1">
    <source>
        <dbReference type="SAM" id="MobiDB-lite"/>
    </source>
</evidence>
<proteinExistence type="predicted"/>
<feature type="compositionally biased region" description="Basic residues" evidence="1">
    <location>
        <begin position="50"/>
        <end position="64"/>
    </location>
</feature>
<reference evidence="2" key="1">
    <citation type="submission" date="2020-02" db="EMBL/GenBank/DDBJ databases">
        <authorList>
            <person name="Meier V. D."/>
        </authorList>
    </citation>
    <scope>NUCLEOTIDE SEQUENCE</scope>
    <source>
        <strain evidence="2">AVDCRST_MAG73</strain>
    </source>
</reference>
<gene>
    <name evidence="2" type="ORF">AVDCRST_MAG73-563</name>
</gene>
<dbReference type="EMBL" id="CADCWE010000031">
    <property type="protein sequence ID" value="CAA9525958.1"/>
    <property type="molecule type" value="Genomic_DNA"/>
</dbReference>
<name>A0A6J4TM86_9BACT</name>
<feature type="region of interest" description="Disordered" evidence="1">
    <location>
        <begin position="168"/>
        <end position="223"/>
    </location>
</feature>
<organism evidence="2">
    <name type="scientific">uncultured Thermomicrobiales bacterium</name>
    <dbReference type="NCBI Taxonomy" id="1645740"/>
    <lineage>
        <taxon>Bacteria</taxon>
        <taxon>Pseudomonadati</taxon>
        <taxon>Thermomicrobiota</taxon>
        <taxon>Thermomicrobia</taxon>
        <taxon>Thermomicrobiales</taxon>
        <taxon>environmental samples</taxon>
    </lineage>
</organism>
<feature type="compositionally biased region" description="Low complexity" evidence="1">
    <location>
        <begin position="75"/>
        <end position="91"/>
    </location>
</feature>
<feature type="region of interest" description="Disordered" evidence="1">
    <location>
        <begin position="48"/>
        <end position="156"/>
    </location>
</feature>
<feature type="non-terminal residue" evidence="2">
    <location>
        <position position="1"/>
    </location>
</feature>